<protein>
    <recommendedName>
        <fullName evidence="6">THD domain-containing protein</fullName>
    </recommendedName>
</protein>
<dbReference type="Proteomes" id="UP001044222">
    <property type="component" value="Chromosome 15"/>
</dbReference>
<dbReference type="EMBL" id="JAFIRN010000015">
    <property type="protein sequence ID" value="KAG5834955.1"/>
    <property type="molecule type" value="Genomic_DNA"/>
</dbReference>
<dbReference type="Gene3D" id="2.60.120.40">
    <property type="match status" value="1"/>
</dbReference>
<evidence type="ECO:0000256" key="5">
    <source>
        <dbReference type="SAM" id="Phobius"/>
    </source>
</evidence>
<proteinExistence type="inferred from homology"/>
<feature type="transmembrane region" description="Helical" evidence="5">
    <location>
        <begin position="44"/>
        <end position="64"/>
    </location>
</feature>
<dbReference type="AlphaFoldDB" id="A0A9D3LTN2"/>
<dbReference type="GO" id="GO:0016020">
    <property type="term" value="C:membrane"/>
    <property type="evidence" value="ECO:0007669"/>
    <property type="project" value="UniProtKB-SubCell"/>
</dbReference>
<keyword evidence="8" id="KW-1185">Reference proteome</keyword>
<accession>A0A9D3LTN2</accession>
<dbReference type="GO" id="GO:0006955">
    <property type="term" value="P:immune response"/>
    <property type="evidence" value="ECO:0007669"/>
    <property type="project" value="InterPro"/>
</dbReference>
<dbReference type="PROSITE" id="PS00251">
    <property type="entry name" value="THD_1"/>
    <property type="match status" value="1"/>
</dbReference>
<dbReference type="PANTHER" id="PTHR11471:SF24">
    <property type="entry name" value="TUMOR NECROSIS FACTOR LIGAND SUPERFAMILY MEMBER 15"/>
    <property type="match status" value="1"/>
</dbReference>
<dbReference type="SUPFAM" id="SSF49842">
    <property type="entry name" value="TNF-like"/>
    <property type="match status" value="1"/>
</dbReference>
<keyword evidence="5" id="KW-0812">Transmembrane</keyword>
<evidence type="ECO:0000313" key="8">
    <source>
        <dbReference type="Proteomes" id="UP001044222"/>
    </source>
</evidence>
<organism evidence="7 8">
    <name type="scientific">Anguilla anguilla</name>
    <name type="common">European freshwater eel</name>
    <name type="synonym">Muraena anguilla</name>
    <dbReference type="NCBI Taxonomy" id="7936"/>
    <lineage>
        <taxon>Eukaryota</taxon>
        <taxon>Metazoa</taxon>
        <taxon>Chordata</taxon>
        <taxon>Craniata</taxon>
        <taxon>Vertebrata</taxon>
        <taxon>Euteleostomi</taxon>
        <taxon>Actinopterygii</taxon>
        <taxon>Neopterygii</taxon>
        <taxon>Teleostei</taxon>
        <taxon>Anguilliformes</taxon>
        <taxon>Anguillidae</taxon>
        <taxon>Anguilla</taxon>
    </lineage>
</organism>
<keyword evidence="5" id="KW-1133">Transmembrane helix</keyword>
<evidence type="ECO:0000256" key="4">
    <source>
        <dbReference type="ARBA" id="ARBA00023136"/>
    </source>
</evidence>
<comment type="subcellular location">
    <subcellularLocation>
        <location evidence="1">Membrane</location>
    </subcellularLocation>
</comment>
<evidence type="ECO:0000256" key="3">
    <source>
        <dbReference type="ARBA" id="ARBA00022514"/>
    </source>
</evidence>
<dbReference type="InterPro" id="IPR021184">
    <property type="entry name" value="TNF_CS"/>
</dbReference>
<evidence type="ECO:0000259" key="6">
    <source>
        <dbReference type="PROSITE" id="PS50049"/>
    </source>
</evidence>
<comment type="similarity">
    <text evidence="2">Belongs to the tumor necrosis factor family.</text>
</comment>
<comment type="caution">
    <text evidence="7">The sequence shown here is derived from an EMBL/GenBank/DDBJ whole genome shotgun (WGS) entry which is preliminary data.</text>
</comment>
<dbReference type="PANTHER" id="PTHR11471">
    <property type="entry name" value="TUMOR NECROSIS FACTOR FAMILY MEMBER"/>
    <property type="match status" value="1"/>
</dbReference>
<name>A0A9D3LTN2_ANGAN</name>
<sequence length="243" mass="27553">MVRVCSESNGIQCEEGEINGLQSGDNVAVLILLDHCRAARRQECLSRLAMAFLLISSLAVFFFFRMTPQHVDSTREYGFSQFRQQRDNPHAHLTILDPAALCPTTKTNTLAWEPKDGLAHTDSFHYDNKKQALVIQSTGFYVVYLQITFRKPEEPVCDPKRGPLLLAAEVYAGIPSYTESTLMTLYESMPCIGLYRKSVFTSGIYLLESNTELSVNVSRIDLVDRYSETKTYFGAFFFDVEKQ</sequence>
<dbReference type="SMART" id="SM00207">
    <property type="entry name" value="TNF"/>
    <property type="match status" value="1"/>
</dbReference>
<dbReference type="Pfam" id="PF00229">
    <property type="entry name" value="TNF"/>
    <property type="match status" value="1"/>
</dbReference>
<dbReference type="GO" id="GO:0005125">
    <property type="term" value="F:cytokine activity"/>
    <property type="evidence" value="ECO:0007669"/>
    <property type="project" value="UniProtKB-KW"/>
</dbReference>
<dbReference type="GO" id="GO:0005164">
    <property type="term" value="F:tumor necrosis factor receptor binding"/>
    <property type="evidence" value="ECO:0007669"/>
    <property type="project" value="InterPro"/>
</dbReference>
<feature type="domain" description="THD" evidence="6">
    <location>
        <begin position="89"/>
        <end position="238"/>
    </location>
</feature>
<gene>
    <name evidence="7" type="ORF">ANANG_G00267020</name>
</gene>
<evidence type="ECO:0000256" key="2">
    <source>
        <dbReference type="ARBA" id="ARBA00008670"/>
    </source>
</evidence>
<keyword evidence="4 5" id="KW-0472">Membrane</keyword>
<evidence type="ECO:0000256" key="1">
    <source>
        <dbReference type="ARBA" id="ARBA00004370"/>
    </source>
</evidence>
<keyword evidence="3" id="KW-0202">Cytokine</keyword>
<dbReference type="InterPro" id="IPR008983">
    <property type="entry name" value="Tumour_necrosis_fac-like_dom"/>
</dbReference>
<dbReference type="GO" id="GO:0005615">
    <property type="term" value="C:extracellular space"/>
    <property type="evidence" value="ECO:0007669"/>
    <property type="project" value="UniProtKB-KW"/>
</dbReference>
<evidence type="ECO:0000313" key="7">
    <source>
        <dbReference type="EMBL" id="KAG5834955.1"/>
    </source>
</evidence>
<reference evidence="7" key="1">
    <citation type="submission" date="2021-01" db="EMBL/GenBank/DDBJ databases">
        <title>A chromosome-scale assembly of European eel, Anguilla anguilla.</title>
        <authorList>
            <person name="Henkel C."/>
            <person name="Jong-Raadsen S.A."/>
            <person name="Dufour S."/>
            <person name="Weltzien F.-A."/>
            <person name="Palstra A.P."/>
            <person name="Pelster B."/>
            <person name="Spaink H.P."/>
            <person name="Van Den Thillart G.E."/>
            <person name="Jansen H."/>
            <person name="Zahm M."/>
            <person name="Klopp C."/>
            <person name="Cedric C."/>
            <person name="Louis A."/>
            <person name="Berthelot C."/>
            <person name="Parey E."/>
            <person name="Roest Crollius H."/>
            <person name="Montfort J."/>
            <person name="Robinson-Rechavi M."/>
            <person name="Bucao C."/>
            <person name="Bouchez O."/>
            <person name="Gislard M."/>
            <person name="Lluch J."/>
            <person name="Milhes M."/>
            <person name="Lampietro C."/>
            <person name="Lopez Roques C."/>
            <person name="Donnadieu C."/>
            <person name="Braasch I."/>
            <person name="Desvignes T."/>
            <person name="Postlethwait J."/>
            <person name="Bobe J."/>
            <person name="Guiguen Y."/>
            <person name="Dirks R."/>
        </authorList>
    </citation>
    <scope>NUCLEOTIDE SEQUENCE</scope>
    <source>
        <strain evidence="7">Tag_6206</strain>
        <tissue evidence="7">Liver</tissue>
    </source>
</reference>
<dbReference type="PROSITE" id="PS50049">
    <property type="entry name" value="THD_2"/>
    <property type="match status" value="1"/>
</dbReference>
<dbReference type="InterPro" id="IPR006052">
    <property type="entry name" value="TNF_dom"/>
</dbReference>